<reference evidence="2" key="1">
    <citation type="submission" date="2021-02" db="EMBL/GenBank/DDBJ databases">
        <authorList>
            <person name="Nowell W R."/>
        </authorList>
    </citation>
    <scope>NUCLEOTIDE SEQUENCE</scope>
</reference>
<proteinExistence type="predicted"/>
<evidence type="ECO:0000313" key="1">
    <source>
        <dbReference type="EMBL" id="CAF1189311.1"/>
    </source>
</evidence>
<gene>
    <name evidence="2" type="ORF">JBS370_LOCUS28065</name>
    <name evidence="1" type="ORF">ZHD862_LOCUS22212</name>
</gene>
<dbReference type="Proteomes" id="UP000663836">
    <property type="component" value="Unassembled WGS sequence"/>
</dbReference>
<name>A0A819R1I0_9BILA</name>
<dbReference type="AlphaFoldDB" id="A0A819R1I0"/>
<accession>A0A819R1I0</accession>
<evidence type="ECO:0000313" key="3">
    <source>
        <dbReference type="Proteomes" id="UP000663836"/>
    </source>
</evidence>
<comment type="caution">
    <text evidence="2">The sequence shown here is derived from an EMBL/GenBank/DDBJ whole genome shotgun (WGS) entry which is preliminary data.</text>
</comment>
<evidence type="ECO:0000313" key="2">
    <source>
        <dbReference type="EMBL" id="CAF4032987.1"/>
    </source>
</evidence>
<organism evidence="2 3">
    <name type="scientific">Rotaria sordida</name>
    <dbReference type="NCBI Taxonomy" id="392033"/>
    <lineage>
        <taxon>Eukaryota</taxon>
        <taxon>Metazoa</taxon>
        <taxon>Spiralia</taxon>
        <taxon>Gnathifera</taxon>
        <taxon>Rotifera</taxon>
        <taxon>Eurotatoria</taxon>
        <taxon>Bdelloidea</taxon>
        <taxon>Philodinida</taxon>
        <taxon>Philodinidae</taxon>
        <taxon>Rotaria</taxon>
    </lineage>
</organism>
<dbReference type="EMBL" id="CAJNOT010001371">
    <property type="protein sequence ID" value="CAF1189311.1"/>
    <property type="molecule type" value="Genomic_DNA"/>
</dbReference>
<protein>
    <submittedName>
        <fullName evidence="2">Uncharacterized protein</fullName>
    </submittedName>
</protein>
<sequence>MGCIFGCNQPYDDDDEISIEDNHHHRSDRHLGSYYSYCLYCRCQQYSQYETSSNQCFCRHKENFIVDCCLSSILVDNNYLLKLSTKNRDKIKI</sequence>
<dbReference type="EMBL" id="CAJOBD010005499">
    <property type="protein sequence ID" value="CAF4032987.1"/>
    <property type="molecule type" value="Genomic_DNA"/>
</dbReference>
<dbReference type="Proteomes" id="UP000663864">
    <property type="component" value="Unassembled WGS sequence"/>
</dbReference>